<organism evidence="2 3">
    <name type="scientific">Blautia luti</name>
    <dbReference type="NCBI Taxonomy" id="89014"/>
    <lineage>
        <taxon>Bacteria</taxon>
        <taxon>Bacillati</taxon>
        <taxon>Bacillota</taxon>
        <taxon>Clostridia</taxon>
        <taxon>Lachnospirales</taxon>
        <taxon>Lachnospiraceae</taxon>
        <taxon>Blautia</taxon>
    </lineage>
</organism>
<keyword evidence="1" id="KW-0812">Transmembrane</keyword>
<dbReference type="AlphaFoldDB" id="A0A564VSM9"/>
<evidence type="ECO:0000256" key="1">
    <source>
        <dbReference type="SAM" id="Phobius"/>
    </source>
</evidence>
<sequence>MSRREFLNKTVMPVGTVLFLAFLFRPLCMVQGELDWRLLMLLVGIPFGIRKMFLWVVPSGMGIGGTVGVAAFNLMAGGVIGSVIMVWRLLVAVFTMIKGVAVGICRITGIGR</sequence>
<accession>A0A564VSM9</accession>
<protein>
    <submittedName>
        <fullName evidence="2">Uncharacterized protein</fullName>
    </submittedName>
</protein>
<reference evidence="2 3" key="1">
    <citation type="submission" date="2019-07" db="EMBL/GenBank/DDBJ databases">
        <authorList>
            <person name="Hibberd C M."/>
            <person name="Gehrig L. J."/>
            <person name="Chang H.-W."/>
            <person name="Venkatesh S."/>
        </authorList>
    </citation>
    <scope>NUCLEOTIDE SEQUENCE [LARGE SCALE GENOMIC DNA]</scope>
    <source>
        <strain evidence="2">Blautia_luti_SSTS_Bg7063</strain>
    </source>
</reference>
<keyword evidence="1" id="KW-1133">Transmembrane helix</keyword>
<gene>
    <name evidence="2" type="ORF">RSSSTS7063_02817</name>
</gene>
<dbReference type="Pfam" id="PF19517">
    <property type="entry name" value="DUF6050"/>
    <property type="match status" value="1"/>
</dbReference>
<feature type="transmembrane region" description="Helical" evidence="1">
    <location>
        <begin position="6"/>
        <end position="24"/>
    </location>
</feature>
<name>A0A564VSM9_9FIRM</name>
<keyword evidence="1" id="KW-0472">Membrane</keyword>
<dbReference type="RefSeq" id="WP_144093300.1">
    <property type="nucleotide sequence ID" value="NZ_CABHMX010000009.1"/>
</dbReference>
<keyword evidence="3" id="KW-1185">Reference proteome</keyword>
<proteinExistence type="predicted"/>
<evidence type="ECO:0000313" key="3">
    <source>
        <dbReference type="Proteomes" id="UP000408482"/>
    </source>
</evidence>
<dbReference type="InterPro" id="IPR046113">
    <property type="entry name" value="DUF6050"/>
</dbReference>
<dbReference type="Proteomes" id="UP000408482">
    <property type="component" value="Unassembled WGS sequence"/>
</dbReference>
<evidence type="ECO:0000313" key="2">
    <source>
        <dbReference type="EMBL" id="VUX35237.1"/>
    </source>
</evidence>
<dbReference type="EMBL" id="CABHNW010000049">
    <property type="protein sequence ID" value="VUX35237.1"/>
    <property type="molecule type" value="Genomic_DNA"/>
</dbReference>